<dbReference type="HOGENOM" id="CLU_027564_0_0_7"/>
<evidence type="ECO:0000259" key="7">
    <source>
        <dbReference type="Pfam" id="PF00884"/>
    </source>
</evidence>
<evidence type="ECO:0000313" key="8">
    <source>
        <dbReference type="EMBL" id="BAO98252.1"/>
    </source>
</evidence>
<dbReference type="AlphaFoldDB" id="A0A060Q1T8"/>
<dbReference type="CDD" id="cd16015">
    <property type="entry name" value="LTA_synthase"/>
    <property type="match status" value="1"/>
</dbReference>
<dbReference type="InterPro" id="IPR000917">
    <property type="entry name" value="Sulfatase_N"/>
</dbReference>
<evidence type="ECO:0000256" key="6">
    <source>
        <dbReference type="SAM" id="Phobius"/>
    </source>
</evidence>
<dbReference type="Proteomes" id="UP000031662">
    <property type="component" value="Chromosome"/>
</dbReference>
<evidence type="ECO:0000256" key="1">
    <source>
        <dbReference type="ARBA" id="ARBA00004651"/>
    </source>
</evidence>
<dbReference type="GO" id="GO:0005886">
    <property type="term" value="C:plasma membrane"/>
    <property type="evidence" value="ECO:0007669"/>
    <property type="project" value="UniProtKB-SubCell"/>
</dbReference>
<dbReference type="InterPro" id="IPR050448">
    <property type="entry name" value="OpgB/LTA_synthase_biosynth"/>
</dbReference>
<evidence type="ECO:0000256" key="2">
    <source>
        <dbReference type="ARBA" id="ARBA00022475"/>
    </source>
</evidence>
<sequence>MKPLSNALFSLFLKGFYFTFFMSLLFVFSRIGFILYTGYYKHALKNPIFDEIIKTLFNGARYDNRVVSSLAILFILIGLLGLLASKHQTRMLNIMACFSIAIILFLNIANIVYYGIYGNVFDENLLEFLHEDTLTILKMSGEYPILSSFSLFVILSVLISFIYFKLQNALFKPKNVYQAARTKPLKTFILFILFSLTQMFYINAQLSFVGASLDLSIEPAKDPFLMKITPGAFRNLYLLARNYRQSHNLKFSDFAKETPLEVAKNYFNLKENPQNNLYELLSQTSHNNSNQTIQHVFYIVSESLSSWHFDKKFDSIGLTSALQDLVKKEHAYMLSAFIEGAPRTVKSLDVQITGLPYINDNNLVNSGVILPSFPMAIGNITKTLGYKNNFYYGGSGIWNKLTSFTKKQGFHALYFNNHLLEFAQNKPYPKPIESNWGVHDNILFDYILENTNPHEKTFSMVMTLSNHAIKNVNLKAFGVPLEKIQQFVEKTPKSENLPDANSLGHIYWYDKVIVNFIKKASQKFPNSLFIITGDHFDRSYEYAKNDLYIIKSVPLILYAPTLNPKKISQVGSHLDIAPTIIELVAPKGFQFVSFGKPLFSNNTTNPPSHPNYALGYEAIATKDYFYNPSLGLRYLNESPKEPKDKQNDKKQNDKIEASKFYQQLESLKALSYYLLYHGANLKD</sequence>
<keyword evidence="3 6" id="KW-0812">Transmembrane</keyword>
<feature type="domain" description="Sulfatase N-terminal" evidence="7">
    <location>
        <begin position="294"/>
        <end position="583"/>
    </location>
</feature>
<protein>
    <submittedName>
        <fullName evidence="8">Phosphatidylglycerol-membrane-oligosaccharideglycerophosphotransferase MdoB</fullName>
    </submittedName>
</protein>
<organism evidence="8 9">
    <name type="scientific">Helicobacter pylori NY40</name>
    <dbReference type="NCBI Taxonomy" id="1426844"/>
    <lineage>
        <taxon>Bacteria</taxon>
        <taxon>Pseudomonadati</taxon>
        <taxon>Campylobacterota</taxon>
        <taxon>Epsilonproteobacteria</taxon>
        <taxon>Campylobacterales</taxon>
        <taxon>Helicobacteraceae</taxon>
        <taxon>Helicobacter</taxon>
    </lineage>
</organism>
<dbReference type="GO" id="GO:0016740">
    <property type="term" value="F:transferase activity"/>
    <property type="evidence" value="ECO:0007669"/>
    <property type="project" value="UniProtKB-KW"/>
</dbReference>
<dbReference type="EMBL" id="AP014523">
    <property type="protein sequence ID" value="BAO98252.1"/>
    <property type="molecule type" value="Genomic_DNA"/>
</dbReference>
<dbReference type="PANTHER" id="PTHR47371">
    <property type="entry name" value="LIPOTEICHOIC ACID SYNTHASE"/>
    <property type="match status" value="1"/>
</dbReference>
<dbReference type="RefSeq" id="WP_041051189.1">
    <property type="nucleotide sequence ID" value="NZ_AP014523.1"/>
</dbReference>
<keyword evidence="2" id="KW-1003">Cell membrane</keyword>
<evidence type="ECO:0000256" key="4">
    <source>
        <dbReference type="ARBA" id="ARBA00022989"/>
    </source>
</evidence>
<feature type="transmembrane region" description="Helical" evidence="6">
    <location>
        <begin position="185"/>
        <end position="202"/>
    </location>
</feature>
<gene>
    <name evidence="8" type="ORF">NY40_1245</name>
</gene>
<proteinExistence type="predicted"/>
<dbReference type="Gene3D" id="3.40.720.10">
    <property type="entry name" value="Alkaline Phosphatase, subunit A"/>
    <property type="match status" value="1"/>
</dbReference>
<comment type="subcellular location">
    <subcellularLocation>
        <location evidence="1">Cell membrane</location>
        <topology evidence="1">Multi-pass membrane protein</topology>
    </subcellularLocation>
</comment>
<dbReference type="Pfam" id="PF00884">
    <property type="entry name" value="Sulfatase"/>
    <property type="match status" value="1"/>
</dbReference>
<feature type="transmembrane region" description="Helical" evidence="6">
    <location>
        <begin position="143"/>
        <end position="164"/>
    </location>
</feature>
<keyword evidence="4 6" id="KW-1133">Transmembrane helix</keyword>
<accession>A0A060Q1T8</accession>
<feature type="transmembrane region" description="Helical" evidence="6">
    <location>
        <begin position="66"/>
        <end position="85"/>
    </location>
</feature>
<evidence type="ECO:0000313" key="9">
    <source>
        <dbReference type="Proteomes" id="UP000031662"/>
    </source>
</evidence>
<evidence type="ECO:0000256" key="5">
    <source>
        <dbReference type="ARBA" id="ARBA00023136"/>
    </source>
</evidence>
<keyword evidence="5 6" id="KW-0472">Membrane</keyword>
<dbReference type="InterPro" id="IPR017850">
    <property type="entry name" value="Alkaline_phosphatase_core_sf"/>
</dbReference>
<dbReference type="SUPFAM" id="SSF53649">
    <property type="entry name" value="Alkaline phosphatase-like"/>
    <property type="match status" value="1"/>
</dbReference>
<keyword evidence="8" id="KW-0808">Transferase</keyword>
<feature type="transmembrane region" description="Helical" evidence="6">
    <location>
        <begin position="92"/>
        <end position="116"/>
    </location>
</feature>
<feature type="transmembrane region" description="Helical" evidence="6">
    <location>
        <begin position="12"/>
        <end position="36"/>
    </location>
</feature>
<evidence type="ECO:0000256" key="3">
    <source>
        <dbReference type="ARBA" id="ARBA00022692"/>
    </source>
</evidence>
<dbReference type="PANTHER" id="PTHR47371:SF3">
    <property type="entry name" value="PHOSPHOGLYCEROL TRANSFERASE I"/>
    <property type="match status" value="1"/>
</dbReference>
<name>A0A060Q1T8_HELPX</name>
<reference evidence="8 9" key="1">
    <citation type="submission" date="2013-11" db="EMBL/GenBank/DDBJ databases">
        <title>Estimation of Helicobacter pylori bacteriophage ecology using H. pylori isolates.</title>
        <authorList>
            <person name="Uchiyama J."/>
            <person name="Takemura-Uchiyama I."/>
            <person name="Ujihara T."/>
            <person name="Matsuzaki S."/>
        </authorList>
    </citation>
    <scope>NUCLEOTIDE SEQUENCE [LARGE SCALE GENOMIC DNA]</scope>
    <source>
        <strain evidence="8 9">NY40</strain>
    </source>
</reference>